<comment type="caution">
    <text evidence="1">The sequence shown here is derived from an EMBL/GenBank/DDBJ whole genome shotgun (WGS) entry which is preliminary data.</text>
</comment>
<proteinExistence type="predicted"/>
<evidence type="ECO:0000313" key="1">
    <source>
        <dbReference type="EMBL" id="KAF3186375.1"/>
    </source>
</evidence>
<name>A0A7C8Q0C6_ORBOL</name>
<organism evidence="1 2">
    <name type="scientific">Orbilia oligospora</name>
    <name type="common">Nematode-trapping fungus</name>
    <name type="synonym">Arthrobotrys oligospora</name>
    <dbReference type="NCBI Taxonomy" id="2813651"/>
    <lineage>
        <taxon>Eukaryota</taxon>
        <taxon>Fungi</taxon>
        <taxon>Dikarya</taxon>
        <taxon>Ascomycota</taxon>
        <taxon>Pezizomycotina</taxon>
        <taxon>Orbiliomycetes</taxon>
        <taxon>Orbiliales</taxon>
        <taxon>Orbiliaceae</taxon>
        <taxon>Orbilia</taxon>
    </lineage>
</organism>
<protein>
    <submittedName>
        <fullName evidence="1">Uncharacterized protein</fullName>
    </submittedName>
</protein>
<evidence type="ECO:0000313" key="2">
    <source>
        <dbReference type="Proteomes" id="UP000479691"/>
    </source>
</evidence>
<dbReference type="Proteomes" id="UP000479691">
    <property type="component" value="Unassembled WGS sequence"/>
</dbReference>
<dbReference type="AlphaFoldDB" id="A0A7C8Q0C6"/>
<reference evidence="1 2" key="1">
    <citation type="submission" date="2019-06" db="EMBL/GenBank/DDBJ databases">
        <authorList>
            <person name="Palmer J.M."/>
        </authorList>
    </citation>
    <scope>NUCLEOTIDE SEQUENCE [LARGE SCALE GENOMIC DNA]</scope>
    <source>
        <strain evidence="1 2">TWF788</strain>
    </source>
</reference>
<dbReference type="EMBL" id="JAABOE010000017">
    <property type="protein sequence ID" value="KAF3186375.1"/>
    <property type="molecule type" value="Genomic_DNA"/>
</dbReference>
<gene>
    <name evidence="1" type="ORF">TWF788_003240</name>
</gene>
<sequence>MNRANTPQNRRRQKSTDPGEMRYVLDSIVTRTIQDEESNRFDPSFFSRSTLGMLHRWDFNLWAMYWLYQQPHAPPPPKSPAKSKDLQQAFYHLRQKCAPDEQTILNIAQGKILSWGGFWSELESLARDEQNQILAFHSYFSYVCTDNERLRQIEAGERGLTKKDEAQRWRARHRIFRLHKRLIELPDY</sequence>
<accession>A0A7C8Q0C6</accession>